<name>A0A481Z3W5_9VIRU</name>
<dbReference type="EMBL" id="MK500407">
    <property type="protein sequence ID" value="QBK89096.1"/>
    <property type="molecule type" value="Genomic_DNA"/>
</dbReference>
<evidence type="ECO:0000313" key="1">
    <source>
        <dbReference type="EMBL" id="QBK89096.1"/>
    </source>
</evidence>
<organism evidence="1">
    <name type="scientific">Mimivirus LCMiAC02</name>
    <dbReference type="NCBI Taxonomy" id="2506609"/>
    <lineage>
        <taxon>Viruses</taxon>
        <taxon>Varidnaviria</taxon>
        <taxon>Bamfordvirae</taxon>
        <taxon>Nucleocytoviricota</taxon>
        <taxon>Megaviricetes</taxon>
        <taxon>Imitervirales</taxon>
        <taxon>Mimiviridae</taxon>
        <taxon>Klosneuvirinae</taxon>
    </lineage>
</organism>
<proteinExistence type="predicted"/>
<accession>A0A481Z3W5</accession>
<reference evidence="1" key="1">
    <citation type="journal article" date="2019" name="MBio">
        <title>Virus Genomes from Deep Sea Sediments Expand the Ocean Megavirome and Support Independent Origins of Viral Gigantism.</title>
        <authorList>
            <person name="Backstrom D."/>
            <person name="Yutin N."/>
            <person name="Jorgensen S.L."/>
            <person name="Dharamshi J."/>
            <person name="Homa F."/>
            <person name="Zaremba-Niedwiedzka K."/>
            <person name="Spang A."/>
            <person name="Wolf Y.I."/>
            <person name="Koonin E.V."/>
            <person name="Ettema T.J."/>
        </authorList>
    </citation>
    <scope>NUCLEOTIDE SEQUENCE</scope>
</reference>
<protein>
    <submittedName>
        <fullName evidence="1">Uncharacterized protein</fullName>
    </submittedName>
</protein>
<sequence>MNKYIEDKLEITVDGYIEDILGTTISEYIEDILERNEFNLIITNNHIGNMYSGEKFNQLFPNILLFKLTNETENHYDFQFKTGENTDINEFKPSGKCKRGGLYITEPRNMCKWLNYNENGPMINVRRALILPDSLVYIEEDKLKTNKLILGDKTPIRDLEFWDNHKWSLHSVIQSSRALSYVKLCHHTTKHERNALFEEAAKHGYNNPSAKMERMEGDISFPYKDILSKSNIKTKTTFRPRQGYGKMRSQKILRRGSPYHISVILFGLLLLNCNLF</sequence>
<gene>
    <name evidence="1" type="ORF">LCMiAC02_01890</name>
</gene>